<dbReference type="GO" id="GO:0004674">
    <property type="term" value="F:protein serine/threonine kinase activity"/>
    <property type="evidence" value="ECO:0007669"/>
    <property type="project" value="TreeGrafter"/>
</dbReference>
<evidence type="ECO:0000256" key="2">
    <source>
        <dbReference type="SAM" id="MobiDB-lite"/>
    </source>
</evidence>
<dbReference type="EMBL" id="JAKCXM010000018">
    <property type="protein sequence ID" value="KAJ0407707.1"/>
    <property type="molecule type" value="Genomic_DNA"/>
</dbReference>
<feature type="region of interest" description="Disordered" evidence="2">
    <location>
        <begin position="745"/>
        <end position="764"/>
    </location>
</feature>
<accession>A0AAD5QC37</accession>
<feature type="region of interest" description="Disordered" evidence="2">
    <location>
        <begin position="439"/>
        <end position="471"/>
    </location>
</feature>
<sequence>MLRPRVLNVWDDDYDHATHLKARGQSPSGDESSGSATSSPSSSSSPMREPERESRSMTTPTLTVPNGYVTPTSRGQIRGANAALRLPEESENDTGDDEDQPPPAKRRGPARRDSEASSSPPLKAVDGGPKTARTEILRLRKEAQQLQDTADQLRQRRALVETSQSKWQRLALHQSTQRTLLMQENRKLKRAVEEQERFAQELLRLLQTPMPVMSSLGTFEENEWKLGILCANHTRREYNARRIMDKMLQDLPGYAIMSDLVDIEDDCRYCKHDNLEALDKTTLVQVNYCRRLPGNFVAVAERLWRQRLGTIRTGDGVVSTYHLNEKFDDDFFYSASKLHTRHGITSRTTSCQLHRRIVEEDRVLMCWKSVEDETIPLSRNRLVGAADGWMSLERQPRDQYGNEWCLLKCSSWVEMSPVMEHMDYLVDVMNRLRLAESPTASLHQSSTHSNQRPLISPPYQMTEPTSRKRDRHHSILEMKDHIVSFITELLWKGGDYLERVAASPPSEFCVDLAVLHALDLRNPCAIRSCDHAFSPVVTMHVDGQLVLTVEASRHGANHTAFPRLQTRHRVLNAKAALHVTVFVRCLSTSPPSLLRVGELDELELTIPPESPEISRFFPVLRDTRTQRFAVGKLKLSLQYHEPEPTPPAPRRAPLDLASALQLQRQKLRPTASASPDSLDSKRDGVEAEASARAEAEAEAEARLCRQQLDELRDAMARDGMLLSVEDLELREPIGDGAHATVFRAHRRHPSNDGRGEGEGDSSDVAVKQFRYQPRGVDRLSPTRVLAAFRREIETMRTLHDVSDGLVRLQGVVLSPTLAIVTELCDSGSLAQCMQDSAGWRHVAFTTKLAIATQIASGLAALHARSVIHRDLKPHNVMLSSLHADGGAGATAKIGDLGSAVVCATRVFDEIGSSGYTAPEVFLASGYDTRADVWSLGVVLWELLADVCVGPRQPNPFVGRAGDDVLRLVRDGVRPRFTGTPGALSALVQACWQEDPARRPAASDVVRALQGVSASLTSVSV</sequence>
<keyword evidence="1" id="KW-0175">Coiled coil</keyword>
<dbReference type="Gene3D" id="3.30.200.20">
    <property type="entry name" value="Phosphorylase Kinase, domain 1"/>
    <property type="match status" value="1"/>
</dbReference>
<evidence type="ECO:0000313" key="5">
    <source>
        <dbReference type="Proteomes" id="UP001209570"/>
    </source>
</evidence>
<keyword evidence="5" id="KW-1185">Reference proteome</keyword>
<dbReference type="InterPro" id="IPR051681">
    <property type="entry name" value="Ser/Thr_Kinases-Pseudokinases"/>
</dbReference>
<dbReference type="SUPFAM" id="SSF56112">
    <property type="entry name" value="Protein kinase-like (PK-like)"/>
    <property type="match status" value="1"/>
</dbReference>
<dbReference type="InterPro" id="IPR008271">
    <property type="entry name" value="Ser/Thr_kinase_AS"/>
</dbReference>
<name>A0AAD5QC37_PYTIN</name>
<organism evidence="4 5">
    <name type="scientific">Pythium insidiosum</name>
    <name type="common">Pythiosis disease agent</name>
    <dbReference type="NCBI Taxonomy" id="114742"/>
    <lineage>
        <taxon>Eukaryota</taxon>
        <taxon>Sar</taxon>
        <taxon>Stramenopiles</taxon>
        <taxon>Oomycota</taxon>
        <taxon>Peronosporomycetes</taxon>
        <taxon>Pythiales</taxon>
        <taxon>Pythiaceae</taxon>
        <taxon>Pythium</taxon>
    </lineage>
</organism>
<feature type="compositionally biased region" description="Basic and acidic residues" evidence="2">
    <location>
        <begin position="678"/>
        <end position="693"/>
    </location>
</feature>
<dbReference type="Proteomes" id="UP001209570">
    <property type="component" value="Unassembled WGS sequence"/>
</dbReference>
<dbReference type="SMART" id="SM00220">
    <property type="entry name" value="S_TKc"/>
    <property type="match status" value="1"/>
</dbReference>
<feature type="region of interest" description="Disordered" evidence="2">
    <location>
        <begin position="664"/>
        <end position="693"/>
    </location>
</feature>
<reference evidence="4" key="1">
    <citation type="submission" date="2021-12" db="EMBL/GenBank/DDBJ databases">
        <title>Prjna785345.</title>
        <authorList>
            <person name="Rujirawat T."/>
            <person name="Krajaejun T."/>
        </authorList>
    </citation>
    <scope>NUCLEOTIDE SEQUENCE</scope>
    <source>
        <strain evidence="4">Pi057C3</strain>
    </source>
</reference>
<feature type="region of interest" description="Disordered" evidence="2">
    <location>
        <begin position="18"/>
        <end position="130"/>
    </location>
</feature>
<evidence type="ECO:0000313" key="4">
    <source>
        <dbReference type="EMBL" id="KAJ0407707.1"/>
    </source>
</evidence>
<dbReference type="InterPro" id="IPR000719">
    <property type="entry name" value="Prot_kinase_dom"/>
</dbReference>
<feature type="domain" description="Protein kinase" evidence="3">
    <location>
        <begin position="727"/>
        <end position="1015"/>
    </location>
</feature>
<gene>
    <name evidence="4" type="ORF">P43SY_009044</name>
</gene>
<dbReference type="GO" id="GO:0005524">
    <property type="term" value="F:ATP binding"/>
    <property type="evidence" value="ECO:0007669"/>
    <property type="project" value="InterPro"/>
</dbReference>
<feature type="coiled-coil region" evidence="1">
    <location>
        <begin position="136"/>
        <end position="205"/>
    </location>
</feature>
<feature type="compositionally biased region" description="Low complexity" evidence="2">
    <location>
        <begin position="24"/>
        <end position="47"/>
    </location>
</feature>
<dbReference type="Gene3D" id="1.10.510.10">
    <property type="entry name" value="Transferase(Phosphotransferase) domain 1"/>
    <property type="match status" value="1"/>
</dbReference>
<feature type="compositionally biased region" description="Polar residues" evidence="2">
    <location>
        <begin position="439"/>
        <end position="453"/>
    </location>
</feature>
<protein>
    <recommendedName>
        <fullName evidence="3">Protein kinase domain-containing protein</fullName>
    </recommendedName>
</protein>
<dbReference type="InterPro" id="IPR011009">
    <property type="entry name" value="Kinase-like_dom_sf"/>
</dbReference>
<feature type="compositionally biased region" description="Polar residues" evidence="2">
    <location>
        <begin position="57"/>
        <end position="75"/>
    </location>
</feature>
<proteinExistence type="predicted"/>
<evidence type="ECO:0000256" key="1">
    <source>
        <dbReference type="SAM" id="Coils"/>
    </source>
</evidence>
<dbReference type="AlphaFoldDB" id="A0AAD5QC37"/>
<evidence type="ECO:0000259" key="3">
    <source>
        <dbReference type="PROSITE" id="PS50011"/>
    </source>
</evidence>
<dbReference type="InterPro" id="IPR001245">
    <property type="entry name" value="Ser-Thr/Tyr_kinase_cat_dom"/>
</dbReference>
<dbReference type="PROSITE" id="PS00108">
    <property type="entry name" value="PROTEIN_KINASE_ST"/>
    <property type="match status" value="1"/>
</dbReference>
<dbReference type="PROSITE" id="PS50011">
    <property type="entry name" value="PROTEIN_KINASE_DOM"/>
    <property type="match status" value="1"/>
</dbReference>
<dbReference type="PANTHER" id="PTHR44329">
    <property type="entry name" value="SERINE/THREONINE-PROTEIN KINASE TNNI3K-RELATED"/>
    <property type="match status" value="1"/>
</dbReference>
<comment type="caution">
    <text evidence="4">The sequence shown here is derived from an EMBL/GenBank/DDBJ whole genome shotgun (WGS) entry which is preliminary data.</text>
</comment>
<dbReference type="Pfam" id="PF07714">
    <property type="entry name" value="PK_Tyr_Ser-Thr"/>
    <property type="match status" value="1"/>
</dbReference>
<feature type="compositionally biased region" description="Acidic residues" evidence="2">
    <location>
        <begin position="89"/>
        <end position="100"/>
    </location>
</feature>